<name>A0A165QPF2_9AGAM</name>
<dbReference type="AlphaFoldDB" id="A0A165QPF2"/>
<dbReference type="InParanoid" id="A0A165QPF2"/>
<reference evidence="1 2" key="1">
    <citation type="journal article" date="2016" name="Mol. Biol. Evol.">
        <title>Comparative Genomics of Early-Diverging Mushroom-Forming Fungi Provides Insights into the Origins of Lignocellulose Decay Capabilities.</title>
        <authorList>
            <person name="Nagy L.G."/>
            <person name="Riley R."/>
            <person name="Tritt A."/>
            <person name="Adam C."/>
            <person name="Daum C."/>
            <person name="Floudas D."/>
            <person name="Sun H."/>
            <person name="Yadav J.S."/>
            <person name="Pangilinan J."/>
            <person name="Larsson K.H."/>
            <person name="Matsuura K."/>
            <person name="Barry K."/>
            <person name="Labutti K."/>
            <person name="Kuo R."/>
            <person name="Ohm R.A."/>
            <person name="Bhattacharya S.S."/>
            <person name="Shirouzu T."/>
            <person name="Yoshinaga Y."/>
            <person name="Martin F.M."/>
            <person name="Grigoriev I.V."/>
            <person name="Hibbett D.S."/>
        </authorList>
    </citation>
    <scope>NUCLEOTIDE SEQUENCE [LARGE SCALE GENOMIC DNA]</scope>
    <source>
        <strain evidence="1 2">HHB14362 ss-1</strain>
    </source>
</reference>
<accession>A0A165QPF2</accession>
<dbReference type="Proteomes" id="UP000076761">
    <property type="component" value="Unassembled WGS sequence"/>
</dbReference>
<protein>
    <submittedName>
        <fullName evidence="1">Uncharacterized protein</fullName>
    </submittedName>
</protein>
<dbReference type="EMBL" id="KV425593">
    <property type="protein sequence ID" value="KZT22701.1"/>
    <property type="molecule type" value="Genomic_DNA"/>
</dbReference>
<proteinExistence type="predicted"/>
<sequence>MSQLSDAYAMFYMTTYLESLPTGQTISQRQLHTLAALVSLLVHDRLHTPKTITYALPTPPLTHATIDGYSSSSSWTKESGSWDGSECRSPASSTDSTLINFSLQEDKDLSIGPSEWTLKEAATRDPHGYWWRGTHTNALDITDSEAASILMFTFKSWELFKLDPNPQRRAEVRHRVSRNWTAEPTPSWIAEYPTPDTIYSPLQTYFSLVAVYAPRMIELGGRYIRTLKNLELKYSGGWETLLEYHIAFFDARNEDMRKGIYDGWEKVNWRLYWTVQKQSALRRRLKTGCP</sequence>
<keyword evidence="2" id="KW-1185">Reference proteome</keyword>
<organism evidence="1 2">
    <name type="scientific">Neolentinus lepideus HHB14362 ss-1</name>
    <dbReference type="NCBI Taxonomy" id="1314782"/>
    <lineage>
        <taxon>Eukaryota</taxon>
        <taxon>Fungi</taxon>
        <taxon>Dikarya</taxon>
        <taxon>Basidiomycota</taxon>
        <taxon>Agaricomycotina</taxon>
        <taxon>Agaricomycetes</taxon>
        <taxon>Gloeophyllales</taxon>
        <taxon>Gloeophyllaceae</taxon>
        <taxon>Neolentinus</taxon>
    </lineage>
</organism>
<evidence type="ECO:0000313" key="1">
    <source>
        <dbReference type="EMBL" id="KZT22701.1"/>
    </source>
</evidence>
<evidence type="ECO:0000313" key="2">
    <source>
        <dbReference type="Proteomes" id="UP000076761"/>
    </source>
</evidence>
<gene>
    <name evidence="1" type="ORF">NEOLEDRAFT_639727</name>
</gene>
<dbReference type="OrthoDB" id="2744000at2759"/>